<evidence type="ECO:0000256" key="3">
    <source>
        <dbReference type="ARBA" id="ARBA00012076"/>
    </source>
</evidence>
<comment type="catalytic activity">
    <reaction evidence="8">
        <text>a 4-saturated-(3S)-3-hydroxyacyl-CoA = a (3E)-enoyl-CoA + H2O</text>
        <dbReference type="Rhea" id="RHEA:20724"/>
        <dbReference type="ChEBI" id="CHEBI:15377"/>
        <dbReference type="ChEBI" id="CHEBI:58521"/>
        <dbReference type="ChEBI" id="CHEBI:137480"/>
        <dbReference type="EC" id="4.2.1.17"/>
    </reaction>
</comment>
<dbReference type="FunFam" id="1.10.12.10:FF:000001">
    <property type="entry name" value="Probable enoyl-CoA hydratase, mitochondrial"/>
    <property type="match status" value="1"/>
</dbReference>
<keyword evidence="11" id="KW-1185">Reference proteome</keyword>
<dbReference type="InterPro" id="IPR014748">
    <property type="entry name" value="Enoyl-CoA_hydra_C"/>
</dbReference>
<dbReference type="Proteomes" id="UP000014809">
    <property type="component" value="Chromosome"/>
</dbReference>
<evidence type="ECO:0000313" key="11">
    <source>
        <dbReference type="Proteomes" id="UP000014809"/>
    </source>
</evidence>
<comment type="similarity">
    <text evidence="2">Belongs to the enoyl-CoA hydratase/isomerase family.</text>
</comment>
<dbReference type="PANTHER" id="PTHR11941:SF54">
    <property type="entry name" value="ENOYL-COA HYDRATASE, MITOCHONDRIAL"/>
    <property type="match status" value="1"/>
</dbReference>
<evidence type="ECO:0000256" key="4">
    <source>
        <dbReference type="ARBA" id="ARBA00022832"/>
    </source>
</evidence>
<dbReference type="GO" id="GO:0006635">
    <property type="term" value="P:fatty acid beta-oxidation"/>
    <property type="evidence" value="ECO:0007669"/>
    <property type="project" value="TreeGrafter"/>
</dbReference>
<dbReference type="eggNOG" id="COG1024">
    <property type="taxonomic scope" value="Bacteria"/>
</dbReference>
<evidence type="ECO:0000256" key="2">
    <source>
        <dbReference type="ARBA" id="ARBA00005254"/>
    </source>
</evidence>
<dbReference type="PANTHER" id="PTHR11941">
    <property type="entry name" value="ENOYL-COA HYDRATASE-RELATED"/>
    <property type="match status" value="1"/>
</dbReference>
<dbReference type="CDD" id="cd06558">
    <property type="entry name" value="crotonase-like"/>
    <property type="match status" value="1"/>
</dbReference>
<reference evidence="10 11" key="1">
    <citation type="submission" date="2012-06" db="EMBL/GenBank/DDBJ databases">
        <title>Complete genome sequence of Corynebacterium terpenotabidum Y-11 (=DSM 44721).</title>
        <authorList>
            <person name="Ruckert C."/>
            <person name="Albersmeier A."/>
            <person name="Al-Dilaimi A."/>
            <person name="Szczepanowski R."/>
            <person name="Kalinowski J."/>
        </authorList>
    </citation>
    <scope>NUCLEOTIDE SEQUENCE [LARGE SCALE GENOMIC DNA]</scope>
    <source>
        <strain evidence="10 11">Y-11</strain>
    </source>
</reference>
<proteinExistence type="inferred from homology"/>
<dbReference type="EC" id="4.2.1.17" evidence="3"/>
<dbReference type="HOGENOM" id="CLU_009834_7_6_11"/>
<dbReference type="KEGG" id="cter:A606_02695"/>
<dbReference type="SUPFAM" id="SSF52096">
    <property type="entry name" value="ClpP/crotonase"/>
    <property type="match status" value="1"/>
</dbReference>
<dbReference type="STRING" id="1200352.A606_02695"/>
<dbReference type="Gene3D" id="1.10.12.10">
    <property type="entry name" value="Lyase 2-enoyl-coa Hydratase, Chain A, domain 2"/>
    <property type="match status" value="1"/>
</dbReference>
<dbReference type="FunFam" id="3.90.226.10:FF:000019">
    <property type="entry name" value="Enoyl-CoA hydratase, mitochondrial"/>
    <property type="match status" value="1"/>
</dbReference>
<dbReference type="Gene3D" id="3.90.226.10">
    <property type="entry name" value="2-enoyl-CoA Hydratase, Chain A, domain 1"/>
    <property type="match status" value="1"/>
</dbReference>
<evidence type="ECO:0000256" key="5">
    <source>
        <dbReference type="ARBA" id="ARBA00023098"/>
    </source>
</evidence>
<comment type="function">
    <text evidence="1">Could possibly oxidize fatty acids using specific components.</text>
</comment>
<dbReference type="GO" id="GO:0004300">
    <property type="term" value="F:enoyl-CoA hydratase activity"/>
    <property type="evidence" value="ECO:0007669"/>
    <property type="project" value="UniProtKB-EC"/>
</dbReference>
<comment type="catalytic activity">
    <reaction evidence="7">
        <text>a (3S)-3-hydroxyacyl-CoA = a (2E)-enoyl-CoA + H2O</text>
        <dbReference type="Rhea" id="RHEA:16105"/>
        <dbReference type="ChEBI" id="CHEBI:15377"/>
        <dbReference type="ChEBI" id="CHEBI:57318"/>
        <dbReference type="ChEBI" id="CHEBI:58856"/>
        <dbReference type="EC" id="4.2.1.17"/>
    </reaction>
</comment>
<evidence type="ECO:0000256" key="8">
    <source>
        <dbReference type="ARBA" id="ARBA00023717"/>
    </source>
</evidence>
<evidence type="ECO:0000313" key="10">
    <source>
        <dbReference type="EMBL" id="AGP30192.1"/>
    </source>
</evidence>
<name>S4XAM2_9CORY</name>
<dbReference type="PATRIC" id="fig|1200352.3.peg.541"/>
<evidence type="ECO:0000256" key="6">
    <source>
        <dbReference type="ARBA" id="ARBA00023239"/>
    </source>
</evidence>
<sequence>MYRRLPLSVDDRDTMDAMTDTETGNTTILTAVSGAVATITLNRPKALNALNQTVMEEVTAALEVFDVDPAIGAIVITGSERAFAAGADIAQMKDQTWPDIKLKRFYAQWERVSAVQTPIITAVSGFALGGGCELAMMGDIILASDKAKFGQPEINLGVIPGMGGTQRLTRAIGKYKAMDLILTGRMMGAEEAERAGLVSRILPAEGFTEAVDAVAQKVASFSRVALAAATEAVDAALNTPLAEGMRQEREAFWGLFATEDQKEGMAAFVEKRDPEWRHR</sequence>
<evidence type="ECO:0000256" key="1">
    <source>
        <dbReference type="ARBA" id="ARBA00002994"/>
    </source>
</evidence>
<gene>
    <name evidence="10" type="ORF">A606_02695</name>
</gene>
<dbReference type="InterPro" id="IPR029045">
    <property type="entry name" value="ClpP/crotonase-like_dom_sf"/>
</dbReference>
<dbReference type="InterPro" id="IPR001753">
    <property type="entry name" value="Enoyl-CoA_hydra/iso"/>
</dbReference>
<dbReference type="Pfam" id="PF00378">
    <property type="entry name" value="ECH_1"/>
    <property type="match status" value="1"/>
</dbReference>
<evidence type="ECO:0000256" key="7">
    <source>
        <dbReference type="ARBA" id="ARBA00023709"/>
    </source>
</evidence>
<dbReference type="AlphaFoldDB" id="S4XAM2"/>
<keyword evidence="6" id="KW-0456">Lyase</keyword>
<protein>
    <recommendedName>
        <fullName evidence="9">Probable enoyl-CoA hydratase echA8</fullName>
        <ecNumber evidence="3">4.2.1.17</ecNumber>
    </recommendedName>
</protein>
<accession>S4XAM2</accession>
<keyword evidence="5" id="KW-0443">Lipid metabolism</keyword>
<evidence type="ECO:0000256" key="9">
    <source>
        <dbReference type="ARBA" id="ARBA00068643"/>
    </source>
</evidence>
<organism evidence="10 11">
    <name type="scientific">Corynebacterium terpenotabidum Y-11</name>
    <dbReference type="NCBI Taxonomy" id="1200352"/>
    <lineage>
        <taxon>Bacteria</taxon>
        <taxon>Bacillati</taxon>
        <taxon>Actinomycetota</taxon>
        <taxon>Actinomycetes</taxon>
        <taxon>Mycobacteriales</taxon>
        <taxon>Corynebacteriaceae</taxon>
        <taxon>Corynebacterium</taxon>
    </lineage>
</organism>
<keyword evidence="4" id="KW-0276">Fatty acid metabolism</keyword>
<dbReference type="EMBL" id="CP003696">
    <property type="protein sequence ID" value="AGP30192.1"/>
    <property type="molecule type" value="Genomic_DNA"/>
</dbReference>